<dbReference type="AlphaFoldDB" id="A0A420WZW2"/>
<evidence type="ECO:0000256" key="2">
    <source>
        <dbReference type="ARBA" id="ARBA00022448"/>
    </source>
</evidence>
<evidence type="ECO:0000259" key="5">
    <source>
        <dbReference type="PROSITE" id="PS50893"/>
    </source>
</evidence>
<dbReference type="GO" id="GO:0015833">
    <property type="term" value="P:peptide transport"/>
    <property type="evidence" value="ECO:0007669"/>
    <property type="project" value="InterPro"/>
</dbReference>
<dbReference type="PANTHER" id="PTHR43776:SF7">
    <property type="entry name" value="D,D-DIPEPTIDE TRANSPORT ATP-BINDING PROTEIN DDPF-RELATED"/>
    <property type="match status" value="1"/>
</dbReference>
<dbReference type="PROSITE" id="PS00211">
    <property type="entry name" value="ABC_TRANSPORTER_1"/>
    <property type="match status" value="1"/>
</dbReference>
<dbReference type="RefSeq" id="WP_245977659.1">
    <property type="nucleotide sequence ID" value="NZ_RBIN01000002.1"/>
</dbReference>
<keyword evidence="2" id="KW-0813">Transport</keyword>
<dbReference type="EMBL" id="RBIN01000002">
    <property type="protein sequence ID" value="RKR06824.1"/>
    <property type="molecule type" value="Genomic_DNA"/>
</dbReference>
<dbReference type="InterPro" id="IPR013563">
    <property type="entry name" value="Oligopep_ABC_C"/>
</dbReference>
<dbReference type="InterPro" id="IPR050319">
    <property type="entry name" value="ABC_transp_ATP-bind"/>
</dbReference>
<protein>
    <submittedName>
        <fullName evidence="6">Peptide/nickel transport system ATP-binding protein</fullName>
    </submittedName>
</protein>
<dbReference type="Proteomes" id="UP000281975">
    <property type="component" value="Unassembled WGS sequence"/>
</dbReference>
<dbReference type="SUPFAM" id="SSF52540">
    <property type="entry name" value="P-loop containing nucleoside triphosphate hydrolases"/>
    <property type="match status" value="1"/>
</dbReference>
<dbReference type="FunFam" id="3.40.50.300:FF:000016">
    <property type="entry name" value="Oligopeptide ABC transporter ATP-binding component"/>
    <property type="match status" value="1"/>
</dbReference>
<accession>A0A420WZW2</accession>
<reference evidence="6 7" key="1">
    <citation type="submission" date="2018-10" db="EMBL/GenBank/DDBJ databases">
        <title>Genomic Encyclopedia of Type Strains, Phase IV (KMG-IV): sequencing the most valuable type-strain genomes for metagenomic binning, comparative biology and taxonomic classification.</title>
        <authorList>
            <person name="Goeker M."/>
        </authorList>
    </citation>
    <scope>NUCLEOTIDE SEQUENCE [LARGE SCALE GENOMIC DNA]</scope>
    <source>
        <strain evidence="6 7">DSM 23229</strain>
    </source>
</reference>
<dbReference type="InterPro" id="IPR027417">
    <property type="entry name" value="P-loop_NTPase"/>
</dbReference>
<dbReference type="InterPro" id="IPR003593">
    <property type="entry name" value="AAA+_ATPase"/>
</dbReference>
<sequence length="336" mass="36212">MMTETLIQSDREMSAPAPSPSLALELSALSKRYRVGGGMLRAARELQAVSEVSLRLRAGETLGLVGESGCGKSTLARLLLGLEAPSGGDVLIGGEPLHRIDRRALARRIQPIFQDPYSSLNPRRSVASIVRLPLDVHEIGARTERASKVVEMLDIVGLPRRAARQYPGQLSGGQRQRVAIARALIMRPDIVVCDEPTSALDVSVQAQILNLLMALREELGLTYLFISHDLSVVEHLVDRVAVMYLGRIVEERTREQLFKGARHPYTQALLASALTPEPGLGVPDAGLGTVMPDPTRPPAGCAFHPRCPRAEARCSQQAPAMPPVGTPGGRAACHFA</sequence>
<dbReference type="GO" id="GO:0005524">
    <property type="term" value="F:ATP binding"/>
    <property type="evidence" value="ECO:0007669"/>
    <property type="project" value="UniProtKB-KW"/>
</dbReference>
<feature type="domain" description="ABC transporter" evidence="5">
    <location>
        <begin position="24"/>
        <end position="270"/>
    </location>
</feature>
<evidence type="ECO:0000256" key="3">
    <source>
        <dbReference type="ARBA" id="ARBA00022741"/>
    </source>
</evidence>
<comment type="caution">
    <text evidence="6">The sequence shown here is derived from an EMBL/GenBank/DDBJ whole genome shotgun (WGS) entry which is preliminary data.</text>
</comment>
<dbReference type="InterPro" id="IPR003439">
    <property type="entry name" value="ABC_transporter-like_ATP-bd"/>
</dbReference>
<keyword evidence="3" id="KW-0547">Nucleotide-binding</keyword>
<evidence type="ECO:0000313" key="7">
    <source>
        <dbReference type="Proteomes" id="UP000281975"/>
    </source>
</evidence>
<dbReference type="PROSITE" id="PS50893">
    <property type="entry name" value="ABC_TRANSPORTER_2"/>
    <property type="match status" value="1"/>
</dbReference>
<dbReference type="NCBIfam" id="TIGR01727">
    <property type="entry name" value="oligo_HPY"/>
    <property type="match status" value="1"/>
</dbReference>
<dbReference type="Pfam" id="PF08352">
    <property type="entry name" value="oligo_HPY"/>
    <property type="match status" value="1"/>
</dbReference>
<evidence type="ECO:0000256" key="1">
    <source>
        <dbReference type="ARBA" id="ARBA00005417"/>
    </source>
</evidence>
<evidence type="ECO:0000256" key="4">
    <source>
        <dbReference type="ARBA" id="ARBA00022840"/>
    </source>
</evidence>
<organism evidence="6 7">
    <name type="scientific">Kushneria sinocarnis</name>
    <dbReference type="NCBI Taxonomy" id="595502"/>
    <lineage>
        <taxon>Bacteria</taxon>
        <taxon>Pseudomonadati</taxon>
        <taxon>Pseudomonadota</taxon>
        <taxon>Gammaproteobacteria</taxon>
        <taxon>Oceanospirillales</taxon>
        <taxon>Halomonadaceae</taxon>
        <taxon>Kushneria</taxon>
    </lineage>
</organism>
<dbReference type="SMART" id="SM00382">
    <property type="entry name" value="AAA"/>
    <property type="match status" value="1"/>
</dbReference>
<evidence type="ECO:0000313" key="6">
    <source>
        <dbReference type="EMBL" id="RKR06824.1"/>
    </source>
</evidence>
<dbReference type="Pfam" id="PF00005">
    <property type="entry name" value="ABC_tran"/>
    <property type="match status" value="1"/>
</dbReference>
<keyword evidence="4 6" id="KW-0067">ATP-binding</keyword>
<name>A0A420WZW2_9GAMM</name>
<dbReference type="InterPro" id="IPR017871">
    <property type="entry name" value="ABC_transporter-like_CS"/>
</dbReference>
<dbReference type="Gene3D" id="3.40.50.300">
    <property type="entry name" value="P-loop containing nucleotide triphosphate hydrolases"/>
    <property type="match status" value="1"/>
</dbReference>
<dbReference type="PANTHER" id="PTHR43776">
    <property type="entry name" value="TRANSPORT ATP-BINDING PROTEIN"/>
    <property type="match status" value="1"/>
</dbReference>
<keyword evidence="7" id="KW-1185">Reference proteome</keyword>
<gene>
    <name evidence="6" type="ORF">C7446_0823</name>
</gene>
<dbReference type="CDD" id="cd03257">
    <property type="entry name" value="ABC_NikE_OppD_transporters"/>
    <property type="match status" value="1"/>
</dbReference>
<proteinExistence type="inferred from homology"/>
<dbReference type="GO" id="GO:0055085">
    <property type="term" value="P:transmembrane transport"/>
    <property type="evidence" value="ECO:0007669"/>
    <property type="project" value="UniProtKB-ARBA"/>
</dbReference>
<dbReference type="GO" id="GO:0016887">
    <property type="term" value="F:ATP hydrolysis activity"/>
    <property type="evidence" value="ECO:0007669"/>
    <property type="project" value="InterPro"/>
</dbReference>
<comment type="similarity">
    <text evidence="1">Belongs to the ABC transporter superfamily.</text>
</comment>